<dbReference type="Proteomes" id="UP000663827">
    <property type="component" value="Unassembled WGS sequence"/>
</dbReference>
<comment type="caution">
    <text evidence="3">The sequence shown here is derived from an EMBL/GenBank/DDBJ whole genome shotgun (WGS) entry which is preliminary data.</text>
</comment>
<dbReference type="AlphaFoldDB" id="A0A8H3E374"/>
<keyword evidence="2" id="KW-1133">Transmembrane helix</keyword>
<proteinExistence type="predicted"/>
<evidence type="ECO:0000256" key="1">
    <source>
        <dbReference type="SAM" id="MobiDB-lite"/>
    </source>
</evidence>
<reference evidence="3" key="1">
    <citation type="submission" date="2021-01" db="EMBL/GenBank/DDBJ databases">
        <authorList>
            <person name="Kaushik A."/>
        </authorList>
    </citation>
    <scope>NUCLEOTIDE SEQUENCE</scope>
    <source>
        <strain evidence="3">AG5</strain>
    </source>
</reference>
<feature type="transmembrane region" description="Helical" evidence="2">
    <location>
        <begin position="12"/>
        <end position="32"/>
    </location>
</feature>
<gene>
    <name evidence="3" type="ORF">RDB_LOCUS95219</name>
</gene>
<sequence length="159" mass="17918">MQWLYKLPDVNVGIVILPPVPLALFMILPPSFCVSSPLWRSSGAHGSRTKHPCDSTPSTYHYTTFNQQASYGASTQLLRRLVWESTIPLEIRIDRKELPQEVTLTWKAIMLLGFPTTLRSPSRHTLTGYPPRPSIISSPHLDNGTETSRRTLKIDFTSS</sequence>
<organism evidence="3 4">
    <name type="scientific">Rhizoctonia solani</name>
    <dbReference type="NCBI Taxonomy" id="456999"/>
    <lineage>
        <taxon>Eukaryota</taxon>
        <taxon>Fungi</taxon>
        <taxon>Dikarya</taxon>
        <taxon>Basidiomycota</taxon>
        <taxon>Agaricomycotina</taxon>
        <taxon>Agaricomycetes</taxon>
        <taxon>Cantharellales</taxon>
        <taxon>Ceratobasidiaceae</taxon>
        <taxon>Rhizoctonia</taxon>
    </lineage>
</organism>
<protein>
    <submittedName>
        <fullName evidence="3">Uncharacterized protein</fullName>
    </submittedName>
</protein>
<feature type="region of interest" description="Disordered" evidence="1">
    <location>
        <begin position="122"/>
        <end position="146"/>
    </location>
</feature>
<keyword evidence="2" id="KW-0812">Transmembrane</keyword>
<name>A0A8H3E374_9AGAM</name>
<evidence type="ECO:0000313" key="3">
    <source>
        <dbReference type="EMBL" id="CAE7157267.1"/>
    </source>
</evidence>
<evidence type="ECO:0000313" key="4">
    <source>
        <dbReference type="Proteomes" id="UP000663827"/>
    </source>
</evidence>
<accession>A0A8H3E374</accession>
<evidence type="ECO:0000256" key="2">
    <source>
        <dbReference type="SAM" id="Phobius"/>
    </source>
</evidence>
<dbReference type="EMBL" id="CAJNJQ010001987">
    <property type="protein sequence ID" value="CAE7157267.1"/>
    <property type="molecule type" value="Genomic_DNA"/>
</dbReference>
<keyword evidence="2" id="KW-0472">Membrane</keyword>